<dbReference type="PROSITE" id="PS50304">
    <property type="entry name" value="TUDOR"/>
    <property type="match status" value="8"/>
</dbReference>
<feature type="compositionally biased region" description="Polar residues" evidence="1">
    <location>
        <begin position="283"/>
        <end position="294"/>
    </location>
</feature>
<reference evidence="3 4" key="1">
    <citation type="submission" date="2017-07" db="EMBL/GenBank/DDBJ databases">
        <authorList>
            <person name="Talla V."/>
            <person name="Backstrom N."/>
        </authorList>
    </citation>
    <scope>NUCLEOTIDE SEQUENCE [LARGE SCALE GENOMIC DNA]</scope>
</reference>
<dbReference type="Pfam" id="PF00567">
    <property type="entry name" value="TUDOR"/>
    <property type="match status" value="8"/>
</dbReference>
<evidence type="ECO:0000313" key="4">
    <source>
        <dbReference type="Proteomes" id="UP000324832"/>
    </source>
</evidence>
<feature type="domain" description="Tudor" evidence="2">
    <location>
        <begin position="1944"/>
        <end position="2002"/>
    </location>
</feature>
<feature type="domain" description="Tudor" evidence="2">
    <location>
        <begin position="55"/>
        <end position="115"/>
    </location>
</feature>
<dbReference type="Gene3D" id="2.30.30.140">
    <property type="match status" value="8"/>
</dbReference>
<sequence>MQRSFNLYVTHLDADGYFLKISGQLDHQSSLIVETLFEAARADLENGVGAAPPAAIREGIICAAKYKDGIYYRAKVINTSDLATGLVGVQFIDYGNKDIISLNTIRFLDKYDPLFLQIPGQATDYYLSRLMHLGGRWDEPLLMKLQTLVCYAEYPATIEAQTRTLPLVAILFKGTDLSTHIAANRMGAFIPLPKQDMLLSQMTECHQGSNWSPSVLNQQTYTEHVPFLINQNFPNPATAMRLNQQMTLPCNISPQHSVISQSLLVNRASRNAVNLRAPARQPQHITAKNPQHTLTAVPPTNAVPPKPSSPKKSTTYKSRLLEVNSQHKVFVSYADEGPELFAIQMVSDANLLQNMMDEINRRPHKSLAEPPMIGTVCLGRMSGDRIICRAIVMNLSGSQCKLFFVDFGDTEMVSYYDIFDIPEEFVKPNVFAMRFCLSGVKKLEKSPHLNKTFKQLVNGNILTLRVVAPEGPPLIQYGELYLDNKNVLELLMANMKDNLQFKWMEMLSLGTRHSVLVSYVDSCIKFYVQLSEKIDELNAVMEAVKVHCEHSSSPGPLPVGAVCCARFPDDDNWYRAMVRHTQGEQVVVAYVDYGNEQEVNVSDLRTITPGLIQLPAQALKCALKGFENKPVETKTSNQLEMLALEKTLTMTIDGFLSKDTMLVSLVDDTVSPLLDIARRMNQLSQPRGSVPHEKTTQVRRDTPGSSIGSHEDSVPDDAHRSGFRREKSFRDERKSREDGFSHRGSSFCARRGKPWENQTPNPAPAGDDWEESPPLRQSRDDNRESDRFSHDGLNKFDRNISDRRDNRGDRRDNWGDKKENWGDIKNDSCEEKKEGWNQKREPRDNITEIGGDGNERFYRSDKNEKYNRGDRNEIFYQGDRNERFNRGDKNERFNRGDRNDGSDRRGRSDRGGRGGRSNFTRRDRPERSCGSDSDKRSERSYRTDDRGGRGSRDRYKKNPFQYKELANPVPLDSNFTEPAMELGSQHEASVTWIISPENFYTQLLSQHSKFLEMMHKIPEMYKGVKFHTGNVGVGNSVLARYPVDGVLYRAVIVSVEPFSKCIVQYIDFGNEQLVDAKDIWQLDQELMELPKMAVHCSLAGVVPVDGEWMANPDIDLCFSAPRYQCIFHECMDDRFKVSLWNNSVSVADMLVEKQLASVSEHQSPVALTDEPIDLTIIIGQQILCRVTHVESYDKFYVQLDLEKARLVERAIDEYDTAQLTPLSAERVAPGSHCVVRGADQTRRAILADLMVLPPELSLYYYQSLECCLHNYDEGSKPLVALDELRTQLAGNKVIMYINDVDGIRLMSTLYDPVTGKKIAIFEPDPDAYDEVTPLCPSAVFNYNFGMAYVSHVESLNEVYLLKATDSDGIAAFLDLMYQFYEEGTPEALETCEVGDFCAAKSSDGNWYRATIVSIADDEVTVQFPDYGNTEKVHKDALRKLDTKFFEPCYFVIVAGLNLVACNDNAIEKLREWTTEKEVEVTLAFGNDGWLARLHLDGVDLTVKLVNENLATPKPATKESPEEAVLSQPISVPVGCTQVYISHIDTPGQFWLQMSDKVDKIEEIQAELQANFESYADIDNREMGTLCAAKYSADDQWYRAEILDADSDITTVRFIDYGNTDVLDNQPGLIKVIPDNMKEIERYAIKASVNAVPTGTGQWSEPASDYFTQLVGDLSNPVDALIVLKDVTTYVDVYVNGQNLTDQLVSEGHATKSDKDECGDLPSCFASHVNSPSEFWLQLESATVELQAMEAAMVDAENFPPLETKEEGVLCAALYPEDGAWYRAQVIVDGSEGTEVLFMDYGNASITGELRNLPDELKIKPALSRKCALQKPRDIKWSQKSEVKFNELAAEGATIFNVQFIASGDVSIVDLFLGGKSVTEELLGLCEELPLVRLTPVGQDTWATGKICYLNSLKEIYIHLDDSVTNLDIVTEVLAGGEEFGPVAELKVGSICAALWTEDEQWYRVRILEFGDVGAHVQFIDYGNKAKCENFRQLPEEILGFEPLAKCCRLCCVEDAMNEETKLRIDDLVAELTTFQIEFLDSITDPPLVKLLIDGVDIISVLNDKPCTEPQESCYDVDNTAEESGSIFNEMEASKLNLNESICSMETFVENKTLIVDIKDACLESEMYSLAPDHQISSETLNNNDNSVTRTADSRLISVEEDKLDKSIKLEKQLSTGKTKELNETRTIIESCINEIAKECNISADTVESKDTMKEESDVNVTRESHTKHDFVILKDHYSTLKPVESYDAGKTEKSSVHEIPKHHNDSADTENSQVINKYESHVKVNNDGENENAVEYLESEMNVLGPVRETSSETSNNFEDTVTRAADRSHISLEEENLDVSKKLEYQQGKENFVESNETGKIKESNMVTVEKLHVRVNNDVENEKITKDSVECLESEMNSLAPVSETSSETLNERIENVELNETGKIKESNSVTVGTFKVTTYNNGENETKIKDAVGCLESEMNAFAQVSKPSDNFEDTVTRAADRGHISVDEENLDHAIKIENQQGKENTVESYETVKIKDSNTLTVETSVARAYNNSENEKKIKDAVECLESEMNSFTPVSNPSDNLDDTIPRAADRRYISVVEENLDDSIKLEYQQGKENIVETNETGKIKESNIVNNDVENEKITRDSLECLESEIYSLGPVSETSSETLNNFDDTGTCAADKKQISLQEEKLDDSIK</sequence>
<accession>A0A5E4R240</accession>
<evidence type="ECO:0000256" key="1">
    <source>
        <dbReference type="SAM" id="MobiDB-lite"/>
    </source>
</evidence>
<organism evidence="3 4">
    <name type="scientific">Leptidea sinapis</name>
    <dbReference type="NCBI Taxonomy" id="189913"/>
    <lineage>
        <taxon>Eukaryota</taxon>
        <taxon>Metazoa</taxon>
        <taxon>Ecdysozoa</taxon>
        <taxon>Arthropoda</taxon>
        <taxon>Hexapoda</taxon>
        <taxon>Insecta</taxon>
        <taxon>Pterygota</taxon>
        <taxon>Neoptera</taxon>
        <taxon>Endopterygota</taxon>
        <taxon>Lepidoptera</taxon>
        <taxon>Glossata</taxon>
        <taxon>Ditrysia</taxon>
        <taxon>Papilionoidea</taxon>
        <taxon>Pieridae</taxon>
        <taxon>Dismorphiinae</taxon>
        <taxon>Leptidea</taxon>
    </lineage>
</organism>
<feature type="domain" description="Tudor" evidence="2">
    <location>
        <begin position="1763"/>
        <end position="1821"/>
    </location>
</feature>
<dbReference type="Proteomes" id="UP000324832">
    <property type="component" value="Unassembled WGS sequence"/>
</dbReference>
<dbReference type="InterPro" id="IPR002999">
    <property type="entry name" value="Tudor"/>
</dbReference>
<dbReference type="CDD" id="cd20379">
    <property type="entry name" value="Tudor_dTUD-like"/>
    <property type="match status" value="1"/>
</dbReference>
<gene>
    <name evidence="3" type="ORF">LSINAPIS_LOCUS13492</name>
</gene>
<protein>
    <recommendedName>
        <fullName evidence="2">Tudor domain-containing protein</fullName>
    </recommendedName>
</protein>
<feature type="compositionally biased region" description="Basic and acidic residues" evidence="1">
    <location>
        <begin position="777"/>
        <end position="846"/>
    </location>
</feature>
<feature type="compositionally biased region" description="Basic and acidic residues" evidence="1">
    <location>
        <begin position="920"/>
        <end position="953"/>
    </location>
</feature>
<feature type="domain" description="Tudor" evidence="2">
    <location>
        <begin position="370"/>
        <end position="428"/>
    </location>
</feature>
<dbReference type="EMBL" id="FZQP02006777">
    <property type="protein sequence ID" value="VVD03507.1"/>
    <property type="molecule type" value="Genomic_DNA"/>
</dbReference>
<feature type="domain" description="Tudor" evidence="2">
    <location>
        <begin position="556"/>
        <end position="614"/>
    </location>
</feature>
<feature type="region of interest" description="Disordered" evidence="1">
    <location>
        <begin position="278"/>
        <end position="314"/>
    </location>
</feature>
<evidence type="ECO:0000313" key="3">
    <source>
        <dbReference type="EMBL" id="VVD03507.1"/>
    </source>
</evidence>
<feature type="compositionally biased region" description="Basic and acidic residues" evidence="1">
    <location>
        <begin position="709"/>
        <end position="741"/>
    </location>
</feature>
<keyword evidence="4" id="KW-1185">Reference proteome</keyword>
<feature type="region of interest" description="Disordered" evidence="1">
    <location>
        <begin position="681"/>
        <end position="960"/>
    </location>
</feature>
<name>A0A5E4R240_9NEOP</name>
<feature type="compositionally biased region" description="Basic and acidic residues" evidence="1">
    <location>
        <begin position="690"/>
        <end position="702"/>
    </location>
</feature>
<dbReference type="SMART" id="SM00333">
    <property type="entry name" value="TUDOR"/>
    <property type="match status" value="8"/>
</dbReference>
<evidence type="ECO:0000259" key="2">
    <source>
        <dbReference type="PROSITE" id="PS50304"/>
    </source>
</evidence>
<dbReference type="FunFam" id="2.30.30.140:FF:000018">
    <property type="entry name" value="Serine/threonine-protein kinase 31"/>
    <property type="match status" value="1"/>
</dbReference>
<feature type="domain" description="Tudor" evidence="2">
    <location>
        <begin position="1390"/>
        <end position="1447"/>
    </location>
</feature>
<feature type="domain" description="Tudor" evidence="2">
    <location>
        <begin position="1579"/>
        <end position="1638"/>
    </location>
</feature>
<proteinExistence type="predicted"/>
<dbReference type="GO" id="GO:0005737">
    <property type="term" value="C:cytoplasm"/>
    <property type="evidence" value="ECO:0007669"/>
    <property type="project" value="UniProtKB-ARBA"/>
</dbReference>
<dbReference type="PANTHER" id="PTHR22948:SF29">
    <property type="entry name" value="FI02030P-RELATED"/>
    <property type="match status" value="1"/>
</dbReference>
<dbReference type="InterPro" id="IPR035437">
    <property type="entry name" value="SNase_OB-fold_sf"/>
</dbReference>
<dbReference type="SUPFAM" id="SSF63748">
    <property type="entry name" value="Tudor/PWWP/MBT"/>
    <property type="match status" value="8"/>
</dbReference>
<feature type="domain" description="Tudor" evidence="2">
    <location>
        <begin position="1030"/>
        <end position="1089"/>
    </location>
</feature>
<dbReference type="Gene3D" id="2.40.50.90">
    <property type="match status" value="3"/>
</dbReference>
<feature type="compositionally biased region" description="Basic and acidic residues" evidence="1">
    <location>
        <begin position="853"/>
        <end position="912"/>
    </location>
</feature>
<feature type="compositionally biased region" description="Basic and acidic residues" evidence="1">
    <location>
        <begin position="2248"/>
        <end position="2266"/>
    </location>
</feature>
<dbReference type="PANTHER" id="PTHR22948">
    <property type="entry name" value="TUDOR DOMAIN CONTAINING PROTEIN"/>
    <property type="match status" value="1"/>
</dbReference>
<feature type="region of interest" description="Disordered" evidence="1">
    <location>
        <begin position="2248"/>
        <end position="2270"/>
    </location>
</feature>
<dbReference type="InterPro" id="IPR050621">
    <property type="entry name" value="Tudor_domain_containing"/>
</dbReference>